<protein>
    <submittedName>
        <fullName evidence="1">Uncharacterized protein</fullName>
    </submittedName>
</protein>
<dbReference type="EnsemblPlants" id="Solyc02g083840.1.1">
    <property type="protein sequence ID" value="Solyc02g083840.1.1.1"/>
    <property type="gene ID" value="Solyc02g083840.1"/>
</dbReference>
<accession>A0A3Q7FU84</accession>
<organism evidence="1">
    <name type="scientific">Solanum lycopersicum</name>
    <name type="common">Tomato</name>
    <name type="synonym">Lycopersicon esculentum</name>
    <dbReference type="NCBI Taxonomy" id="4081"/>
    <lineage>
        <taxon>Eukaryota</taxon>
        <taxon>Viridiplantae</taxon>
        <taxon>Streptophyta</taxon>
        <taxon>Embryophyta</taxon>
        <taxon>Tracheophyta</taxon>
        <taxon>Spermatophyta</taxon>
        <taxon>Magnoliopsida</taxon>
        <taxon>eudicotyledons</taxon>
        <taxon>Gunneridae</taxon>
        <taxon>Pentapetalae</taxon>
        <taxon>asterids</taxon>
        <taxon>lamiids</taxon>
        <taxon>Solanales</taxon>
        <taxon>Solanaceae</taxon>
        <taxon>Solanoideae</taxon>
        <taxon>Solaneae</taxon>
        <taxon>Solanum</taxon>
        <taxon>Solanum subgen. Lycopersicon</taxon>
    </lineage>
</organism>
<dbReference type="InParanoid" id="A0A3Q7FU84"/>
<reference evidence="1" key="2">
    <citation type="submission" date="2019-01" db="UniProtKB">
        <authorList>
            <consortium name="EnsemblPlants"/>
        </authorList>
    </citation>
    <scope>IDENTIFICATION</scope>
    <source>
        <strain evidence="1">cv. Heinz 1706</strain>
    </source>
</reference>
<dbReference type="Proteomes" id="UP000004994">
    <property type="component" value="Chromosome 2"/>
</dbReference>
<proteinExistence type="predicted"/>
<dbReference type="Gramene" id="Solyc02g083840.1.1">
    <property type="protein sequence ID" value="Solyc02g083840.1.1.1"/>
    <property type="gene ID" value="Solyc02g083840.1"/>
</dbReference>
<evidence type="ECO:0000313" key="2">
    <source>
        <dbReference type="Proteomes" id="UP000004994"/>
    </source>
</evidence>
<dbReference type="PaxDb" id="4081-Solyc02g083840.1.1"/>
<name>A0A3Q7FU84_SOLLC</name>
<keyword evidence="2" id="KW-1185">Reference proteome</keyword>
<reference evidence="1" key="1">
    <citation type="journal article" date="2012" name="Nature">
        <title>The tomato genome sequence provides insights into fleshy fruit evolution.</title>
        <authorList>
            <consortium name="Tomato Genome Consortium"/>
        </authorList>
    </citation>
    <scope>NUCLEOTIDE SEQUENCE [LARGE SCALE GENOMIC DNA]</scope>
    <source>
        <strain evidence="1">cv. Heinz 1706</strain>
    </source>
</reference>
<dbReference type="AlphaFoldDB" id="A0A3Q7FU84"/>
<sequence length="51" mass="5734">MEGAIMQLCGQRSYGRKGLSVFMYLVSHDFCLSDSSIQFVVSIHILCFCLV</sequence>
<evidence type="ECO:0000313" key="1">
    <source>
        <dbReference type="EnsemblPlants" id="Solyc02g083840.1.1.1"/>
    </source>
</evidence>